<keyword evidence="8" id="KW-0998">Cell outer membrane</keyword>
<evidence type="ECO:0000256" key="5">
    <source>
        <dbReference type="ARBA" id="ARBA00022692"/>
    </source>
</evidence>
<dbReference type="GO" id="GO:0009306">
    <property type="term" value="P:protein secretion"/>
    <property type="evidence" value="ECO:0007669"/>
    <property type="project" value="TreeGrafter"/>
</dbReference>
<comment type="caution">
    <text evidence="14">The sequence shown here is derived from an EMBL/GenBank/DDBJ whole genome shotgun (WGS) entry which is preliminary data.</text>
</comment>
<evidence type="ECO:0000313" key="15">
    <source>
        <dbReference type="Proteomes" id="UP000733611"/>
    </source>
</evidence>
<dbReference type="InterPro" id="IPR000184">
    <property type="entry name" value="Bac_surfAg_D15"/>
</dbReference>
<evidence type="ECO:0000256" key="2">
    <source>
        <dbReference type="ARBA" id="ARBA00010248"/>
    </source>
</evidence>
<dbReference type="Pfam" id="PF17243">
    <property type="entry name" value="POTRA_TamA_1"/>
    <property type="match status" value="1"/>
</dbReference>
<evidence type="ECO:0000256" key="3">
    <source>
        <dbReference type="ARBA" id="ARBA00015419"/>
    </source>
</evidence>
<dbReference type="InterPro" id="IPR035243">
    <property type="entry name" value="TamA_POTRA_Dom_1"/>
</dbReference>
<comment type="similarity">
    <text evidence="2">Belongs to the TamA family.</text>
</comment>
<dbReference type="Gene3D" id="2.40.160.50">
    <property type="entry name" value="membrane protein fhac: a member of the omp85/tpsb transporter family"/>
    <property type="match status" value="1"/>
</dbReference>
<evidence type="ECO:0000259" key="13">
    <source>
        <dbReference type="Pfam" id="PF17243"/>
    </source>
</evidence>
<dbReference type="Proteomes" id="UP000733611">
    <property type="component" value="Unassembled WGS sequence"/>
</dbReference>
<dbReference type="EMBL" id="JAHLFE010000016">
    <property type="protein sequence ID" value="MBU3843442.1"/>
    <property type="molecule type" value="Genomic_DNA"/>
</dbReference>
<dbReference type="InterPro" id="IPR039910">
    <property type="entry name" value="D15-like"/>
</dbReference>
<evidence type="ECO:0000256" key="6">
    <source>
        <dbReference type="ARBA" id="ARBA00022729"/>
    </source>
</evidence>
<gene>
    <name evidence="14" type="ORF">H9847_01000</name>
</gene>
<reference evidence="14" key="1">
    <citation type="journal article" date="2021" name="PeerJ">
        <title>Extensive microbial diversity within the chicken gut microbiome revealed by metagenomics and culture.</title>
        <authorList>
            <person name="Gilroy R."/>
            <person name="Ravi A."/>
            <person name="Getino M."/>
            <person name="Pursley I."/>
            <person name="Horton D.L."/>
            <person name="Alikhan N.F."/>
            <person name="Baker D."/>
            <person name="Gharbi K."/>
            <person name="Hall N."/>
            <person name="Watson M."/>
            <person name="Adriaenssens E.M."/>
            <person name="Foster-Nyarko E."/>
            <person name="Jarju S."/>
            <person name="Secka A."/>
            <person name="Antonio M."/>
            <person name="Oren A."/>
            <person name="Chaudhuri R.R."/>
            <person name="La Ragione R."/>
            <person name="Hildebrand F."/>
            <person name="Pallen M.J."/>
        </authorList>
    </citation>
    <scope>NUCLEOTIDE SEQUENCE</scope>
    <source>
        <strain evidence="14">378</strain>
    </source>
</reference>
<keyword evidence="7" id="KW-0472">Membrane</keyword>
<name>A0A948TEQ6_9GAMM</name>
<evidence type="ECO:0000256" key="7">
    <source>
        <dbReference type="ARBA" id="ARBA00023136"/>
    </source>
</evidence>
<keyword evidence="5" id="KW-0812">Transmembrane</keyword>
<comment type="subunit">
    <text evidence="10">Interacts with TamB to form the translocation and assembly module (TAM).</text>
</comment>
<keyword evidence="6" id="KW-0732">Signal</keyword>
<evidence type="ECO:0000256" key="11">
    <source>
        <dbReference type="SAM" id="MobiDB-lite"/>
    </source>
</evidence>
<feature type="compositionally biased region" description="Low complexity" evidence="11">
    <location>
        <begin position="35"/>
        <end position="56"/>
    </location>
</feature>
<keyword evidence="4" id="KW-1134">Transmembrane beta strand</keyword>
<dbReference type="PANTHER" id="PTHR12815:SF47">
    <property type="entry name" value="TRANSLOCATION AND ASSEMBLY MODULE SUBUNIT TAMA"/>
    <property type="match status" value="1"/>
</dbReference>
<proteinExistence type="inferred from homology"/>
<dbReference type="GO" id="GO:0097347">
    <property type="term" value="C:TAM protein secretion complex"/>
    <property type="evidence" value="ECO:0007669"/>
    <property type="project" value="TreeGrafter"/>
</dbReference>
<reference evidence="14" key="2">
    <citation type="submission" date="2021-04" db="EMBL/GenBank/DDBJ databases">
        <authorList>
            <person name="Gilroy R."/>
        </authorList>
    </citation>
    <scope>NUCLEOTIDE SEQUENCE</scope>
    <source>
        <strain evidence="14">378</strain>
    </source>
</reference>
<evidence type="ECO:0000256" key="8">
    <source>
        <dbReference type="ARBA" id="ARBA00023237"/>
    </source>
</evidence>
<dbReference type="Gene3D" id="3.10.20.310">
    <property type="entry name" value="membrane protein fhac"/>
    <property type="match status" value="3"/>
</dbReference>
<evidence type="ECO:0000256" key="9">
    <source>
        <dbReference type="ARBA" id="ARBA00033063"/>
    </source>
</evidence>
<evidence type="ECO:0000256" key="10">
    <source>
        <dbReference type="ARBA" id="ARBA00093548"/>
    </source>
</evidence>
<dbReference type="Pfam" id="PF01103">
    <property type="entry name" value="Omp85"/>
    <property type="match status" value="1"/>
</dbReference>
<sequence length="668" mass="74039">MSLFSTYWQLCTSAPSPSSLSVESATSTITKNSPSSFATTTTTTTTASSSSSSSSSSSTFAAVAASAVSTTVLLKLRRLLRALLWVAFCLFSWQVLTGCASDDLPAAEVRVSDPVSFRVEGISGELRTNVEAHLNSLAVISKKRVMFFVREITESSTQALRAYGYYHPKIDVQLPDKDNERDRTVVVKVNAGKPLFIRNYTLQILGEGSEYKVFDDALKQSPLGAYTILNHGLYEDLKQKIHEQALSLGFFDGKFISSRILVYQDQNMADIELIYDSGPRYRFGQFLMDDDTKKLIIPSKNLQKFKQGDYFSTQVVNAYVQALNQTGYYNAVDVRPAVDQRKDQEVPLEVHLERRPNNNVRLGVGYTTDEGPRFLVEWNKPLLNDRGDSFTSMATITPITQDAQAVYKIPLKDPNLDYLTLNAMQNHVDLNDTESVLSQIGVHYIANETGSWRRDYSIMAEYEDYNQASETGYASNLLPGLRLTRRESSGGFDPARGYSLMLEALGTSKLWGDNTFVQVRALYRGIISITENSRFLFRLEQGANFGPDAEGVPPSHRFFAGGDNSIRGFGYRDKAPAQADGSGLKGGRYLTTGTAEVQFPIGIANSRLAVFLDGGMATDDYQDDILWGPGIGYRFISPYGIVRVDIAAGLEPGQDNNYQLHFAFGPEF</sequence>
<dbReference type="PANTHER" id="PTHR12815">
    <property type="entry name" value="SORTING AND ASSEMBLY MACHINERY SAMM50 PROTEIN FAMILY MEMBER"/>
    <property type="match status" value="1"/>
</dbReference>
<feature type="region of interest" description="Disordered" evidence="11">
    <location>
        <begin position="30"/>
        <end position="56"/>
    </location>
</feature>
<dbReference type="AlphaFoldDB" id="A0A948TEQ6"/>
<evidence type="ECO:0000259" key="12">
    <source>
        <dbReference type="Pfam" id="PF01103"/>
    </source>
</evidence>
<evidence type="ECO:0000313" key="14">
    <source>
        <dbReference type="EMBL" id="MBU3843442.1"/>
    </source>
</evidence>
<protein>
    <recommendedName>
        <fullName evidence="3">Translocation and assembly module subunit TamA</fullName>
    </recommendedName>
    <alternativeName>
        <fullName evidence="9">Autotransporter assembly factor TamA</fullName>
    </alternativeName>
</protein>
<feature type="domain" description="Bacterial surface antigen (D15)" evidence="12">
    <location>
        <begin position="457"/>
        <end position="668"/>
    </location>
</feature>
<comment type="subcellular location">
    <subcellularLocation>
        <location evidence="1">Cell outer membrane</location>
    </subcellularLocation>
</comment>
<organism evidence="14 15">
    <name type="scientific">Candidatus Anaerobiospirillum pullicola</name>
    <dbReference type="NCBI Taxonomy" id="2838451"/>
    <lineage>
        <taxon>Bacteria</taxon>
        <taxon>Pseudomonadati</taxon>
        <taxon>Pseudomonadota</taxon>
        <taxon>Gammaproteobacteria</taxon>
        <taxon>Aeromonadales</taxon>
        <taxon>Succinivibrionaceae</taxon>
        <taxon>Anaerobiospirillum</taxon>
    </lineage>
</organism>
<evidence type="ECO:0000256" key="4">
    <source>
        <dbReference type="ARBA" id="ARBA00022452"/>
    </source>
</evidence>
<feature type="domain" description="TamA POTRA" evidence="13">
    <location>
        <begin position="117"/>
        <end position="190"/>
    </location>
</feature>
<evidence type="ECO:0000256" key="1">
    <source>
        <dbReference type="ARBA" id="ARBA00004442"/>
    </source>
</evidence>
<accession>A0A948TEQ6</accession>
<dbReference type="GO" id="GO:0009279">
    <property type="term" value="C:cell outer membrane"/>
    <property type="evidence" value="ECO:0007669"/>
    <property type="project" value="UniProtKB-SubCell"/>
</dbReference>